<dbReference type="InterPro" id="IPR029063">
    <property type="entry name" value="SAM-dependent_MTases_sf"/>
</dbReference>
<organism evidence="2 3">
    <name type="scientific">Daphnia pulex</name>
    <name type="common">Water flea</name>
    <dbReference type="NCBI Taxonomy" id="6669"/>
    <lineage>
        <taxon>Eukaryota</taxon>
        <taxon>Metazoa</taxon>
        <taxon>Ecdysozoa</taxon>
        <taxon>Arthropoda</taxon>
        <taxon>Crustacea</taxon>
        <taxon>Branchiopoda</taxon>
        <taxon>Diplostraca</taxon>
        <taxon>Cladocera</taxon>
        <taxon>Anomopoda</taxon>
        <taxon>Daphniidae</taxon>
        <taxon>Daphnia</taxon>
    </lineage>
</organism>
<dbReference type="InterPro" id="IPR026913">
    <property type="entry name" value="METTL24"/>
</dbReference>
<sequence length="263" mass="30145">MSACNQQGQKEKCCSDSYWDALLDSEFLTGKQLMKYLMWTNRTSCQLSHDIGGKMLRNPSGIDGQLAVCIDPQVAPKPEDCLVYSFGINDDWSFEEQMEKYGCKVFAFDSTMKVKQHDHTPGIHFYDWGLGDRDEISNNLTYHSLSTIYEKLGHVNKTIDYLKIDTEGSEWRILRHMLEVGVLSQVRQLGIEIHLDGGKSIDQFRLSAKLLRSLESTGMVRFDAKHNPWYKGNFERLKLTGPYGIEIAWYNSKLLHNNMSSAL</sequence>
<keyword evidence="3" id="KW-1185">Reference proteome</keyword>
<dbReference type="EMBL" id="GL732594">
    <property type="protein sequence ID" value="EFX72932.1"/>
    <property type="molecule type" value="Genomic_DNA"/>
</dbReference>
<reference evidence="2 3" key="1">
    <citation type="journal article" date="2011" name="Science">
        <title>The ecoresponsive genome of Daphnia pulex.</title>
        <authorList>
            <person name="Colbourne J.K."/>
            <person name="Pfrender M.E."/>
            <person name="Gilbert D."/>
            <person name="Thomas W.K."/>
            <person name="Tucker A."/>
            <person name="Oakley T.H."/>
            <person name="Tokishita S."/>
            <person name="Aerts A."/>
            <person name="Arnold G.J."/>
            <person name="Basu M.K."/>
            <person name="Bauer D.J."/>
            <person name="Caceres C.E."/>
            <person name="Carmel L."/>
            <person name="Casola C."/>
            <person name="Choi J.H."/>
            <person name="Detter J.C."/>
            <person name="Dong Q."/>
            <person name="Dusheyko S."/>
            <person name="Eads B.D."/>
            <person name="Frohlich T."/>
            <person name="Geiler-Samerotte K.A."/>
            <person name="Gerlach D."/>
            <person name="Hatcher P."/>
            <person name="Jogdeo S."/>
            <person name="Krijgsveld J."/>
            <person name="Kriventseva E.V."/>
            <person name="Kultz D."/>
            <person name="Laforsch C."/>
            <person name="Lindquist E."/>
            <person name="Lopez J."/>
            <person name="Manak J.R."/>
            <person name="Muller J."/>
            <person name="Pangilinan J."/>
            <person name="Patwardhan R.P."/>
            <person name="Pitluck S."/>
            <person name="Pritham E.J."/>
            <person name="Rechtsteiner A."/>
            <person name="Rho M."/>
            <person name="Rogozin I.B."/>
            <person name="Sakarya O."/>
            <person name="Salamov A."/>
            <person name="Schaack S."/>
            <person name="Shapiro H."/>
            <person name="Shiga Y."/>
            <person name="Skalitzky C."/>
            <person name="Smith Z."/>
            <person name="Souvorov A."/>
            <person name="Sung W."/>
            <person name="Tang Z."/>
            <person name="Tsuchiya D."/>
            <person name="Tu H."/>
            <person name="Vos H."/>
            <person name="Wang M."/>
            <person name="Wolf Y.I."/>
            <person name="Yamagata H."/>
            <person name="Yamada T."/>
            <person name="Ye Y."/>
            <person name="Shaw J.R."/>
            <person name="Andrews J."/>
            <person name="Crease T.J."/>
            <person name="Tang H."/>
            <person name="Lucas S.M."/>
            <person name="Robertson H.M."/>
            <person name="Bork P."/>
            <person name="Koonin E.V."/>
            <person name="Zdobnov E.M."/>
            <person name="Grigoriev I.V."/>
            <person name="Lynch M."/>
            <person name="Boore J.L."/>
        </authorList>
    </citation>
    <scope>NUCLEOTIDE SEQUENCE [LARGE SCALE GENOMIC DNA]</scope>
</reference>
<dbReference type="PhylomeDB" id="E9H5C4"/>
<dbReference type="InParanoid" id="E9H5C4"/>
<protein>
    <recommendedName>
        <fullName evidence="1">Methyltransferase domain-containing protein</fullName>
    </recommendedName>
</protein>
<gene>
    <name evidence="2" type="ORF">DAPPUDRAFT_253759</name>
</gene>
<dbReference type="OMA" id="YGIEIAW"/>
<dbReference type="eggNOG" id="ENOG502QRD5">
    <property type="taxonomic scope" value="Eukaryota"/>
</dbReference>
<dbReference type="Pfam" id="PF13383">
    <property type="entry name" value="Methyltransf_22"/>
    <property type="match status" value="1"/>
</dbReference>
<dbReference type="PANTHER" id="PTHR32026:SF10">
    <property type="entry name" value="METHYLTRANSFERASE-LIKE PROTEIN 24-RELATED"/>
    <property type="match status" value="1"/>
</dbReference>
<dbReference type="KEGG" id="dpx:DAPPUDRAFT_253759"/>
<evidence type="ECO:0000313" key="3">
    <source>
        <dbReference type="Proteomes" id="UP000000305"/>
    </source>
</evidence>
<dbReference type="InterPro" id="IPR025714">
    <property type="entry name" value="Methyltranfer_dom"/>
</dbReference>
<feature type="domain" description="Methyltransferase" evidence="1">
    <location>
        <begin position="62"/>
        <end position="231"/>
    </location>
</feature>
<evidence type="ECO:0000259" key="1">
    <source>
        <dbReference type="Pfam" id="PF13383"/>
    </source>
</evidence>
<dbReference type="OrthoDB" id="10006218at2759"/>
<dbReference type="HOGENOM" id="CLU_069223_1_0_1"/>
<dbReference type="Proteomes" id="UP000000305">
    <property type="component" value="Unassembled WGS sequence"/>
</dbReference>
<evidence type="ECO:0000313" key="2">
    <source>
        <dbReference type="EMBL" id="EFX72932.1"/>
    </source>
</evidence>
<dbReference type="PANTHER" id="PTHR32026">
    <property type="entry name" value="METHYLTRANSFERASE-LIKE PROTEIN 24"/>
    <property type="match status" value="1"/>
</dbReference>
<dbReference type="AlphaFoldDB" id="E9H5C4"/>
<dbReference type="SUPFAM" id="SSF53335">
    <property type="entry name" value="S-adenosyl-L-methionine-dependent methyltransferases"/>
    <property type="match status" value="1"/>
</dbReference>
<accession>E9H5C4</accession>
<proteinExistence type="predicted"/>
<name>E9H5C4_DAPPU</name>